<evidence type="ECO:0000313" key="4">
    <source>
        <dbReference type="Proteomes" id="UP000199155"/>
    </source>
</evidence>
<dbReference type="InterPro" id="IPR005543">
    <property type="entry name" value="PASTA_dom"/>
</dbReference>
<dbReference type="EMBL" id="FNFF01000016">
    <property type="protein sequence ID" value="SDL01770.1"/>
    <property type="molecule type" value="Genomic_DNA"/>
</dbReference>
<evidence type="ECO:0000259" key="2">
    <source>
        <dbReference type="PROSITE" id="PS51178"/>
    </source>
</evidence>
<protein>
    <submittedName>
        <fullName evidence="3">PASTA domain-containing protein</fullName>
    </submittedName>
</protein>
<dbReference type="Gene3D" id="3.30.10.20">
    <property type="match status" value="2"/>
</dbReference>
<feature type="region of interest" description="Disordered" evidence="1">
    <location>
        <begin position="260"/>
        <end position="281"/>
    </location>
</feature>
<feature type="domain" description="PASTA" evidence="2">
    <location>
        <begin position="347"/>
        <end position="412"/>
    </location>
</feature>
<accession>A0A1G9GM59</accession>
<proteinExistence type="predicted"/>
<gene>
    <name evidence="3" type="ORF">SAMN05421806_11686</name>
</gene>
<feature type="region of interest" description="Disordered" evidence="1">
    <location>
        <begin position="313"/>
        <end position="332"/>
    </location>
</feature>
<evidence type="ECO:0000313" key="3">
    <source>
        <dbReference type="EMBL" id="SDL01770.1"/>
    </source>
</evidence>
<dbReference type="InterPro" id="IPR046704">
    <property type="entry name" value="DUF6777"/>
</dbReference>
<dbReference type="SMART" id="SM00740">
    <property type="entry name" value="PASTA"/>
    <property type="match status" value="2"/>
</dbReference>
<dbReference type="AlphaFoldDB" id="A0A1G9GM59"/>
<dbReference type="Proteomes" id="UP000199155">
    <property type="component" value="Unassembled WGS sequence"/>
</dbReference>
<sequence>MGAAFMGKRARGARAARASGWRGVRVKAAGAFLAFTVLLGSLTGMACAARAVGSAVAAEAVGYLAENAFFSGGLGDGVDFGRNLNDKGGSRKGSEAGLYGGSRKVDICDPALLIDFLLTPANAKKKAAWAKALGIGAKPKTVKAFVRSLVEVVLANDTLVANHNYKKGKHHRYDAVLEAGTAVLVDGFGVPRVKCNCGNPLAVSERDPGDVDPKFKGKDKGIKAWKVKKDQVVKVEKAENRQKSLTVANVRNPSQELEIAVPAGPGGEGGPEGSSPSPAQAVIPQTRGASAEEATRLLEETGFVVETRIVEDPDVSPGTVSGTEPEGGTAAPRTSTVTLLIASDAIEPQTVTVPTVLNLPQAEAKQRIADVGLLTNVVTAPSTAEQAGLVIAQSPAGGEAQPGSTVLLTVGVAGSADGGGGNGGAEDSGGLLSGGAG</sequence>
<feature type="domain" description="PASTA" evidence="2">
    <location>
        <begin position="277"/>
        <end position="343"/>
    </location>
</feature>
<dbReference type="Pfam" id="PF03793">
    <property type="entry name" value="PASTA"/>
    <property type="match status" value="2"/>
</dbReference>
<dbReference type="STRING" id="417292.SAMN05421806_11686"/>
<keyword evidence="4" id="KW-1185">Reference proteome</keyword>
<dbReference type="PROSITE" id="PS51178">
    <property type="entry name" value="PASTA"/>
    <property type="match status" value="2"/>
</dbReference>
<dbReference type="CDD" id="cd06577">
    <property type="entry name" value="PASTA_pknB"/>
    <property type="match status" value="2"/>
</dbReference>
<dbReference type="Pfam" id="PF20568">
    <property type="entry name" value="DUF6777"/>
    <property type="match status" value="1"/>
</dbReference>
<organism evidence="3 4">
    <name type="scientific">Streptomyces indicus</name>
    <dbReference type="NCBI Taxonomy" id="417292"/>
    <lineage>
        <taxon>Bacteria</taxon>
        <taxon>Bacillati</taxon>
        <taxon>Actinomycetota</taxon>
        <taxon>Actinomycetes</taxon>
        <taxon>Kitasatosporales</taxon>
        <taxon>Streptomycetaceae</taxon>
        <taxon>Streptomyces</taxon>
    </lineage>
</organism>
<name>A0A1G9GM59_9ACTN</name>
<feature type="region of interest" description="Disordered" evidence="1">
    <location>
        <begin position="412"/>
        <end position="437"/>
    </location>
</feature>
<feature type="compositionally biased region" description="Gly residues" evidence="1">
    <location>
        <begin position="416"/>
        <end position="437"/>
    </location>
</feature>
<evidence type="ECO:0000256" key="1">
    <source>
        <dbReference type="SAM" id="MobiDB-lite"/>
    </source>
</evidence>
<reference evidence="3 4" key="1">
    <citation type="submission" date="2016-10" db="EMBL/GenBank/DDBJ databases">
        <authorList>
            <person name="de Groot N.N."/>
        </authorList>
    </citation>
    <scope>NUCLEOTIDE SEQUENCE [LARGE SCALE GENOMIC DNA]</scope>
    <source>
        <strain evidence="3 4">CGMCC 4.5727</strain>
    </source>
</reference>